<keyword evidence="1" id="KW-0732">Signal</keyword>
<evidence type="ECO:0000256" key="1">
    <source>
        <dbReference type="SAM" id="SignalP"/>
    </source>
</evidence>
<comment type="caution">
    <text evidence="2">The sequence shown here is derived from an EMBL/GenBank/DDBJ whole genome shotgun (WGS) entry which is preliminary data.</text>
</comment>
<accession>A0ABW0SCW5</accession>
<feature type="chain" id="PRO_5045731884" description="Succinate dehydrogenase" evidence="1">
    <location>
        <begin position="22"/>
        <end position="105"/>
    </location>
</feature>
<protein>
    <recommendedName>
        <fullName evidence="4">Succinate dehydrogenase</fullName>
    </recommendedName>
</protein>
<dbReference type="RefSeq" id="WP_209840367.1">
    <property type="nucleotide sequence ID" value="NZ_JAGGJP010000007.1"/>
</dbReference>
<reference evidence="3" key="1">
    <citation type="journal article" date="2019" name="Int. J. Syst. Evol. Microbiol.">
        <title>The Global Catalogue of Microorganisms (GCM) 10K type strain sequencing project: providing services to taxonomists for standard genome sequencing and annotation.</title>
        <authorList>
            <consortium name="The Broad Institute Genomics Platform"/>
            <consortium name="The Broad Institute Genome Sequencing Center for Infectious Disease"/>
            <person name="Wu L."/>
            <person name="Ma J."/>
        </authorList>
    </citation>
    <scope>NUCLEOTIDE SEQUENCE [LARGE SCALE GENOMIC DNA]</scope>
    <source>
        <strain evidence="3">KACC 11588</strain>
    </source>
</reference>
<feature type="signal peptide" evidence="1">
    <location>
        <begin position="1"/>
        <end position="21"/>
    </location>
</feature>
<dbReference type="Proteomes" id="UP001596056">
    <property type="component" value="Unassembled WGS sequence"/>
</dbReference>
<name>A0ABW0SCW5_9RHOB</name>
<sequence length="105" mass="10709">MRRASLLVLALGLAGCDTPSAGFVGTEPVPVRIGPSSFDIRVKGDRAEAIRTNTEVGSTFASIAPRAALAMEQASGCKVVPTTVEGDASMVRATLGCPPVRKAGP</sequence>
<organism evidence="2 3">
    <name type="scientific">Rubellimicrobium aerolatum</name>
    <dbReference type="NCBI Taxonomy" id="490979"/>
    <lineage>
        <taxon>Bacteria</taxon>
        <taxon>Pseudomonadati</taxon>
        <taxon>Pseudomonadota</taxon>
        <taxon>Alphaproteobacteria</taxon>
        <taxon>Rhodobacterales</taxon>
        <taxon>Roseobacteraceae</taxon>
        <taxon>Rubellimicrobium</taxon>
    </lineage>
</organism>
<proteinExistence type="predicted"/>
<evidence type="ECO:0000313" key="3">
    <source>
        <dbReference type="Proteomes" id="UP001596056"/>
    </source>
</evidence>
<evidence type="ECO:0000313" key="2">
    <source>
        <dbReference type="EMBL" id="MFC5566706.1"/>
    </source>
</evidence>
<dbReference type="EMBL" id="JBHSNA010000007">
    <property type="protein sequence ID" value="MFC5566706.1"/>
    <property type="molecule type" value="Genomic_DNA"/>
</dbReference>
<keyword evidence="3" id="KW-1185">Reference proteome</keyword>
<gene>
    <name evidence="2" type="ORF">ACFPOC_09805</name>
</gene>
<dbReference type="PROSITE" id="PS51257">
    <property type="entry name" value="PROKAR_LIPOPROTEIN"/>
    <property type="match status" value="1"/>
</dbReference>
<evidence type="ECO:0008006" key="4">
    <source>
        <dbReference type="Google" id="ProtNLM"/>
    </source>
</evidence>